<dbReference type="InterPro" id="IPR050844">
    <property type="entry name" value="Coatomer_complex_subunit"/>
</dbReference>
<feature type="repeat" description="WD" evidence="3">
    <location>
        <begin position="95"/>
        <end position="127"/>
    </location>
</feature>
<dbReference type="AlphaFoldDB" id="A0A1V9YSM6"/>
<sequence>MPLRLDITKRLKTQSIRVKSVAFHPTEPWVLSGLYDGTATIWNYELEELVKSFEISSQPVRSVAFVARKQWIVASGDDMHLTVFNYNTMAKVTTIEAHHDYVRYVEVHPVLPVVLTCSDDMTVKMWDWDKNWLCTRVFEGHGSYVMMAKFNPKDTNTFATAGFDGTVRVWGLSSSTAHFTLEGHIKGVNCIDYYPGGDKPYLISGSDDKTVKVWDYQ</sequence>
<dbReference type="InterPro" id="IPR015943">
    <property type="entry name" value="WD40/YVTN_repeat-like_dom_sf"/>
</dbReference>
<dbReference type="GO" id="GO:0006890">
    <property type="term" value="P:retrograde vesicle-mediated transport, Golgi to endoplasmic reticulum"/>
    <property type="evidence" value="ECO:0007669"/>
    <property type="project" value="TreeGrafter"/>
</dbReference>
<dbReference type="GO" id="GO:0006886">
    <property type="term" value="P:intracellular protein transport"/>
    <property type="evidence" value="ECO:0007669"/>
    <property type="project" value="TreeGrafter"/>
</dbReference>
<keyword evidence="5" id="KW-1185">Reference proteome</keyword>
<evidence type="ECO:0000256" key="3">
    <source>
        <dbReference type="PROSITE-ProRule" id="PRU00221"/>
    </source>
</evidence>
<evidence type="ECO:0000313" key="5">
    <source>
        <dbReference type="Proteomes" id="UP000243579"/>
    </source>
</evidence>
<feature type="repeat" description="WD" evidence="3">
    <location>
        <begin position="181"/>
        <end position="217"/>
    </location>
</feature>
<dbReference type="SUPFAM" id="SSF50978">
    <property type="entry name" value="WD40 repeat-like"/>
    <property type="match status" value="1"/>
</dbReference>
<dbReference type="PROSITE" id="PS50082">
    <property type="entry name" value="WD_REPEATS_2"/>
    <property type="match status" value="4"/>
</dbReference>
<accession>A0A1V9YSM6</accession>
<dbReference type="PRINTS" id="PR00320">
    <property type="entry name" value="GPROTEINBRPT"/>
</dbReference>
<gene>
    <name evidence="4" type="ORF">ACHHYP_06642</name>
</gene>
<feature type="repeat" description="WD" evidence="3">
    <location>
        <begin position="11"/>
        <end position="52"/>
    </location>
</feature>
<dbReference type="GO" id="GO:0030126">
    <property type="term" value="C:COPI vesicle coat"/>
    <property type="evidence" value="ECO:0007669"/>
    <property type="project" value="TreeGrafter"/>
</dbReference>
<organism evidence="4 5">
    <name type="scientific">Achlya hypogyna</name>
    <name type="common">Oomycete</name>
    <name type="synonym">Protoachlya hypogyna</name>
    <dbReference type="NCBI Taxonomy" id="1202772"/>
    <lineage>
        <taxon>Eukaryota</taxon>
        <taxon>Sar</taxon>
        <taxon>Stramenopiles</taxon>
        <taxon>Oomycota</taxon>
        <taxon>Saprolegniomycetes</taxon>
        <taxon>Saprolegniales</taxon>
        <taxon>Achlyaceae</taxon>
        <taxon>Achlya</taxon>
    </lineage>
</organism>
<evidence type="ECO:0000256" key="1">
    <source>
        <dbReference type="ARBA" id="ARBA00022574"/>
    </source>
</evidence>
<dbReference type="Proteomes" id="UP000243579">
    <property type="component" value="Unassembled WGS sequence"/>
</dbReference>
<dbReference type="STRING" id="1202772.A0A1V9YSM6"/>
<dbReference type="EMBL" id="JNBR01001100">
    <property type="protein sequence ID" value="OQR88765.1"/>
    <property type="molecule type" value="Genomic_DNA"/>
</dbReference>
<dbReference type="Pfam" id="PF00400">
    <property type="entry name" value="WD40"/>
    <property type="match status" value="5"/>
</dbReference>
<dbReference type="SMART" id="SM00320">
    <property type="entry name" value="WD40"/>
    <property type="match status" value="5"/>
</dbReference>
<dbReference type="PANTHER" id="PTHR19876">
    <property type="entry name" value="COATOMER"/>
    <property type="match status" value="1"/>
</dbReference>
<evidence type="ECO:0000313" key="4">
    <source>
        <dbReference type="EMBL" id="OQR88765.1"/>
    </source>
</evidence>
<reference evidence="4 5" key="1">
    <citation type="journal article" date="2014" name="Genome Biol. Evol.">
        <title>The secreted proteins of Achlya hypogyna and Thraustotheca clavata identify the ancestral oomycete secretome and reveal gene acquisitions by horizontal gene transfer.</title>
        <authorList>
            <person name="Misner I."/>
            <person name="Blouin N."/>
            <person name="Leonard G."/>
            <person name="Richards T.A."/>
            <person name="Lane C.E."/>
        </authorList>
    </citation>
    <scope>NUCLEOTIDE SEQUENCE [LARGE SCALE GENOMIC DNA]</scope>
    <source>
        <strain evidence="4 5">ATCC 48635</strain>
    </source>
</reference>
<dbReference type="PANTHER" id="PTHR19876:SF2">
    <property type="entry name" value="COATOMER SUBUNIT BETA"/>
    <property type="match status" value="1"/>
</dbReference>
<feature type="non-terminal residue" evidence="4">
    <location>
        <position position="217"/>
    </location>
</feature>
<dbReference type="InterPro" id="IPR036322">
    <property type="entry name" value="WD40_repeat_dom_sf"/>
</dbReference>
<name>A0A1V9YSM6_ACHHY</name>
<protein>
    <submittedName>
        <fullName evidence="4">Uncharacterized protein</fullName>
    </submittedName>
</protein>
<dbReference type="OrthoDB" id="2150324at2759"/>
<dbReference type="GO" id="GO:0006891">
    <property type="term" value="P:intra-Golgi vesicle-mediated transport"/>
    <property type="evidence" value="ECO:0007669"/>
    <property type="project" value="TreeGrafter"/>
</dbReference>
<dbReference type="PROSITE" id="PS50294">
    <property type="entry name" value="WD_REPEATS_REGION"/>
    <property type="match status" value="3"/>
</dbReference>
<feature type="repeat" description="WD" evidence="3">
    <location>
        <begin position="138"/>
        <end position="180"/>
    </location>
</feature>
<dbReference type="Gene3D" id="2.130.10.10">
    <property type="entry name" value="YVTN repeat-like/Quinoprotein amine dehydrogenase"/>
    <property type="match status" value="1"/>
</dbReference>
<proteinExistence type="predicted"/>
<keyword evidence="2" id="KW-0677">Repeat</keyword>
<evidence type="ECO:0000256" key="2">
    <source>
        <dbReference type="ARBA" id="ARBA00022737"/>
    </source>
</evidence>
<dbReference type="InterPro" id="IPR001680">
    <property type="entry name" value="WD40_rpt"/>
</dbReference>
<dbReference type="GO" id="GO:0006888">
    <property type="term" value="P:endoplasmic reticulum to Golgi vesicle-mediated transport"/>
    <property type="evidence" value="ECO:0007669"/>
    <property type="project" value="TreeGrafter"/>
</dbReference>
<keyword evidence="1 3" id="KW-0853">WD repeat</keyword>
<dbReference type="InterPro" id="IPR020472">
    <property type="entry name" value="WD40_PAC1"/>
</dbReference>
<dbReference type="CDD" id="cd00200">
    <property type="entry name" value="WD40"/>
    <property type="match status" value="1"/>
</dbReference>
<comment type="caution">
    <text evidence="4">The sequence shown here is derived from an EMBL/GenBank/DDBJ whole genome shotgun (WGS) entry which is preliminary data.</text>
</comment>